<keyword evidence="10" id="KW-1185">Reference proteome</keyword>
<dbReference type="InterPro" id="IPR000731">
    <property type="entry name" value="SSD"/>
</dbReference>
<dbReference type="Proteomes" id="UP000274033">
    <property type="component" value="Unassembled WGS sequence"/>
</dbReference>
<feature type="transmembrane region" description="Helical" evidence="7">
    <location>
        <begin position="289"/>
        <end position="312"/>
    </location>
</feature>
<dbReference type="Pfam" id="PF03176">
    <property type="entry name" value="MMPL"/>
    <property type="match status" value="2"/>
</dbReference>
<evidence type="ECO:0000259" key="8">
    <source>
        <dbReference type="PROSITE" id="PS50156"/>
    </source>
</evidence>
<keyword evidence="3" id="KW-1003">Cell membrane</keyword>
<dbReference type="PANTHER" id="PTHR33406">
    <property type="entry name" value="MEMBRANE PROTEIN MJ1562-RELATED"/>
    <property type="match status" value="1"/>
</dbReference>
<feature type="transmembrane region" description="Helical" evidence="7">
    <location>
        <begin position="598"/>
        <end position="620"/>
    </location>
</feature>
<accession>A0A3N9UDQ9</accession>
<dbReference type="PROSITE" id="PS50156">
    <property type="entry name" value="SSD"/>
    <property type="match status" value="2"/>
</dbReference>
<evidence type="ECO:0000256" key="1">
    <source>
        <dbReference type="ARBA" id="ARBA00004651"/>
    </source>
</evidence>
<protein>
    <submittedName>
        <fullName evidence="9">MMPL family transporter</fullName>
    </submittedName>
</protein>
<sequence>MKKLLYPITDWVSTKRGMWITIIAWLVLMVGLSAGPKLSDYKVSNFQSLPDEAQSIIAEKKVEEYFPNEQGTPGILVFHSDTTDVNVEEVKQILSGILAEDIEGIDNIVDLNALPPHAINSFISEDGSTLIVPMVLEIGLGNSQYAEINDHVSEIGNEIAVTLDSTKFYITGPAGIAGDTLKLFEQADFVLLLVTIAIILVLLIIIYRSPLLAFIPLLATVIVYQVVNQSVALLGASGLEINNSTTSIMSILLFAAVIDYSLFVFSRYREELNKFESKHEAMRSAMRATGEPVFFAGGTVLAAMLILFFANFRDYQNFAPIFGLAMFVIMFASITLVPALFTLFGRKAFWPKVPTYGQQEGIKHGIWGPIAKFVVTKPGLSGGLVAIFLVVTAINVFNLDYEFDTVKKFPEDLPSRVGYEIVEARYDKGELAPSTLLIESDKSLSEEVTAAIIEKWSEFDEIASVRMSAISDDAKALKLSIALSINPYSTEAIAFIEDLRESSPKLLDDLSIDGEAHYSGVTPKLVDEQIVNNKDIITIVILEVILILVLLFALTRSIKMPIYMMATILLSFVSALGLGIFLVDQLFGYDALSTRVPIYAFIFLVALGIDYNIILASRFIEERKSHKVKDALEIAIRNTGGVISSAGVILAATFAALTTMPIADLFVFGFIVSIGILIDTFLVRGMLLPALILLFEKDGTTSHNSER</sequence>
<organism evidence="9 10">
    <name type="scientific">Lysinibacillus composti</name>
    <dbReference type="NCBI Taxonomy" id="720633"/>
    <lineage>
        <taxon>Bacteria</taxon>
        <taxon>Bacillati</taxon>
        <taxon>Bacillota</taxon>
        <taxon>Bacilli</taxon>
        <taxon>Bacillales</taxon>
        <taxon>Bacillaceae</taxon>
        <taxon>Lysinibacillus</taxon>
    </lineage>
</organism>
<dbReference type="RefSeq" id="WP_124764653.1">
    <property type="nucleotide sequence ID" value="NZ_JAFBDY010000008.1"/>
</dbReference>
<name>A0A3N9UDQ9_9BACI</name>
<feature type="transmembrane region" description="Helical" evidence="7">
    <location>
        <begin position="189"/>
        <end position="207"/>
    </location>
</feature>
<feature type="transmembrane region" description="Helical" evidence="7">
    <location>
        <begin position="666"/>
        <end position="695"/>
    </location>
</feature>
<evidence type="ECO:0000256" key="4">
    <source>
        <dbReference type="ARBA" id="ARBA00022692"/>
    </source>
</evidence>
<evidence type="ECO:0000313" key="9">
    <source>
        <dbReference type="EMBL" id="RQW74420.1"/>
    </source>
</evidence>
<gene>
    <name evidence="9" type="ORF">EBB45_11055</name>
</gene>
<keyword evidence="4 7" id="KW-0812">Transmembrane</keyword>
<dbReference type="PANTHER" id="PTHR33406:SF6">
    <property type="entry name" value="MEMBRANE PROTEIN YDGH-RELATED"/>
    <property type="match status" value="1"/>
</dbReference>
<dbReference type="SUPFAM" id="SSF82866">
    <property type="entry name" value="Multidrug efflux transporter AcrB transmembrane domain"/>
    <property type="match status" value="2"/>
</dbReference>
<evidence type="ECO:0000256" key="7">
    <source>
        <dbReference type="SAM" id="Phobius"/>
    </source>
</evidence>
<evidence type="ECO:0000313" key="10">
    <source>
        <dbReference type="Proteomes" id="UP000274033"/>
    </source>
</evidence>
<keyword evidence="6 7" id="KW-0472">Membrane</keyword>
<feature type="domain" description="SSD" evidence="8">
    <location>
        <begin position="565"/>
        <end position="693"/>
    </location>
</feature>
<feature type="domain" description="SSD" evidence="8">
    <location>
        <begin position="215"/>
        <end position="343"/>
    </location>
</feature>
<feature type="transmembrane region" description="Helical" evidence="7">
    <location>
        <begin position="641"/>
        <end position="660"/>
    </location>
</feature>
<evidence type="ECO:0000256" key="2">
    <source>
        <dbReference type="ARBA" id="ARBA00010157"/>
    </source>
</evidence>
<comment type="caution">
    <text evidence="9">The sequence shown here is derived from an EMBL/GenBank/DDBJ whole genome shotgun (WGS) entry which is preliminary data.</text>
</comment>
<feature type="transmembrane region" description="Helical" evidence="7">
    <location>
        <begin position="248"/>
        <end position="268"/>
    </location>
</feature>
<evidence type="ECO:0000256" key="3">
    <source>
        <dbReference type="ARBA" id="ARBA00022475"/>
    </source>
</evidence>
<proteinExistence type="inferred from homology"/>
<dbReference type="InterPro" id="IPR050545">
    <property type="entry name" value="Mycobact_MmpL"/>
</dbReference>
<dbReference type="InterPro" id="IPR004869">
    <property type="entry name" value="MMPL_dom"/>
</dbReference>
<feature type="transmembrane region" description="Helical" evidence="7">
    <location>
        <begin position="562"/>
        <end position="583"/>
    </location>
</feature>
<comment type="subcellular location">
    <subcellularLocation>
        <location evidence="1">Cell membrane</location>
        <topology evidence="1">Multi-pass membrane protein</topology>
    </subcellularLocation>
</comment>
<feature type="transmembrane region" description="Helical" evidence="7">
    <location>
        <begin position="379"/>
        <end position="397"/>
    </location>
</feature>
<dbReference type="AlphaFoldDB" id="A0A3N9UDQ9"/>
<dbReference type="EMBL" id="RRCT01000009">
    <property type="protein sequence ID" value="RQW74420.1"/>
    <property type="molecule type" value="Genomic_DNA"/>
</dbReference>
<evidence type="ECO:0000256" key="5">
    <source>
        <dbReference type="ARBA" id="ARBA00022989"/>
    </source>
</evidence>
<feature type="transmembrane region" description="Helical" evidence="7">
    <location>
        <begin position="536"/>
        <end position="555"/>
    </location>
</feature>
<keyword evidence="5 7" id="KW-1133">Transmembrane helix</keyword>
<dbReference type="Gene3D" id="1.20.1640.10">
    <property type="entry name" value="Multidrug efflux transporter AcrB transmembrane domain"/>
    <property type="match status" value="2"/>
</dbReference>
<comment type="similarity">
    <text evidence="2">Belongs to the resistance-nodulation-cell division (RND) (TC 2.A.6) family. MmpL subfamily.</text>
</comment>
<dbReference type="GO" id="GO:0005886">
    <property type="term" value="C:plasma membrane"/>
    <property type="evidence" value="ECO:0007669"/>
    <property type="project" value="UniProtKB-SubCell"/>
</dbReference>
<dbReference type="OrthoDB" id="2365435at2"/>
<feature type="transmembrane region" description="Helical" evidence="7">
    <location>
        <begin position="318"/>
        <end position="344"/>
    </location>
</feature>
<feature type="transmembrane region" description="Helical" evidence="7">
    <location>
        <begin position="214"/>
        <end position="236"/>
    </location>
</feature>
<evidence type="ECO:0000256" key="6">
    <source>
        <dbReference type="ARBA" id="ARBA00023136"/>
    </source>
</evidence>
<reference evidence="9 10" key="1">
    <citation type="journal article" date="2013" name="J. Microbiol.">
        <title>Lysinibacillus chungkukjangi sp. nov., isolated from Chungkukjang, Korean fermented soybean food.</title>
        <authorList>
            <person name="Kim S.J."/>
            <person name="Jang Y.H."/>
            <person name="Hamada M."/>
            <person name="Ahn J.H."/>
            <person name="Weon H.Y."/>
            <person name="Suzuki K."/>
            <person name="Whang K.S."/>
            <person name="Kwon S.W."/>
        </authorList>
    </citation>
    <scope>NUCLEOTIDE SEQUENCE [LARGE SCALE GENOMIC DNA]</scope>
    <source>
        <strain evidence="9 10">MCCC 1A12701</strain>
    </source>
</reference>